<dbReference type="PANTHER" id="PTHR22683:SF41">
    <property type="entry name" value="DNA TRANSLOCASE FTSK"/>
    <property type="match status" value="1"/>
</dbReference>
<dbReference type="RefSeq" id="WP_183625199.1">
    <property type="nucleotide sequence ID" value="NZ_JACHWJ010000003.1"/>
</dbReference>
<feature type="domain" description="FtsK" evidence="4">
    <location>
        <begin position="362"/>
        <end position="566"/>
    </location>
</feature>
<evidence type="ECO:0000256" key="1">
    <source>
        <dbReference type="ARBA" id="ARBA00022741"/>
    </source>
</evidence>
<dbReference type="PANTHER" id="PTHR22683">
    <property type="entry name" value="SPORULATION PROTEIN RELATED"/>
    <property type="match status" value="1"/>
</dbReference>
<dbReference type="Gene3D" id="3.40.50.300">
    <property type="entry name" value="P-loop containing nucleotide triphosphate hydrolases"/>
    <property type="match status" value="1"/>
</dbReference>
<dbReference type="AlphaFoldDB" id="A0A7W4YF42"/>
<organism evidence="5 6">
    <name type="scientific">Pseudoclavibacter helvolus</name>
    <dbReference type="NCBI Taxonomy" id="255205"/>
    <lineage>
        <taxon>Bacteria</taxon>
        <taxon>Bacillati</taxon>
        <taxon>Actinomycetota</taxon>
        <taxon>Actinomycetes</taxon>
        <taxon>Micrococcales</taxon>
        <taxon>Microbacteriaceae</taxon>
        <taxon>Pseudoclavibacter</taxon>
    </lineage>
</organism>
<sequence length="894" mass="95620">MSAFPPLSTKLRDDMKALLADVDASARHRQTENADRLAAAERRERDQVADLRSHHRAANAMADAEQHQRSDRAVAALRHELESIPGALGVVARTFDFGLLDVPPQGVAIGIAKGAPVLIPLFGARGLVLRGDKEHATAFAEALFGRIVASVPLSSLRLTVFDPQVRGILGAFAELRDHAQRGSFPRAFVNEYDFQKRLEQLTDSMTVMAEQLRVAGAGSIADIWRQATPAPVLDVLVVDLVPGSLRERAALDRVAHRGAALGLLAVRIAQTEDVLDGAEGQATTITFDDRGNATLHLADAELPFTPLPPLDAGNAREVVAASIREATSSAGPVVPAERLLPAATNVSSAHGIEVVIGERHDGKPLTVGLRSQNPPTPNALIGGAVGQGKSNLLLALIYAIAAKYPPQEVEMLLLDFKEGLEFQRFAGDSAEGWLPHAKVVALESDRQFGVATLRHISRLRSERSSLFKSVGVANYDAYRAAGHELPRVVVVVDEFQVLFDGEDELASSSVQLLDQIVRQGRVAGIHIVLATQTLSGIRSLATRLDGILAQVSTRISLWNPESESQTILSPGNRAAAKLRFRGEVVVNSGGGQNPDENIVGMSTYAEAAFTARLQRRLWEEHAGTARPHVFIGTSFAEPPMHARDAGPLRCVQLGAAVDVFGTSVAHVFGSDPMNALAVVGSDVTVREQLVRSSIESAFLGGAYRRVVVVGGRELLDWSRGALATLTTQHAQLAQPELTTVDVADAARWLFEFESTLRGSGTLVVFSDLQRAPGLSEAVLANPDDPFSEQISAQLILQRLATGHSADCDLVVSAQSFASLDQVFGYARDGSGGVGGYALAEVPLAELRQLLGYNAEAPQGEPRFVYVRAGATEAAVAVPYRLFVERPLVEPGVRT</sequence>
<feature type="binding site" evidence="3">
    <location>
        <begin position="383"/>
        <end position="390"/>
    </location>
    <ligand>
        <name>ATP</name>
        <dbReference type="ChEBI" id="CHEBI:30616"/>
    </ligand>
</feature>
<dbReference type="SUPFAM" id="SSF52540">
    <property type="entry name" value="P-loop containing nucleoside triphosphate hydrolases"/>
    <property type="match status" value="1"/>
</dbReference>
<dbReference type="EMBL" id="JACHWJ010000003">
    <property type="protein sequence ID" value="MBB2958234.1"/>
    <property type="molecule type" value="Genomic_DNA"/>
</dbReference>
<name>A0A7W4YF42_9MICO</name>
<dbReference type="Proteomes" id="UP000545286">
    <property type="component" value="Unassembled WGS sequence"/>
</dbReference>
<keyword evidence="1 3" id="KW-0547">Nucleotide-binding</keyword>
<gene>
    <name evidence="5" type="ORF">FHX72_002379</name>
</gene>
<reference evidence="5 6" key="1">
    <citation type="submission" date="2020-08" db="EMBL/GenBank/DDBJ databases">
        <title>Sequencing the genomes of 1000 actinobacteria strains.</title>
        <authorList>
            <person name="Klenk H.-P."/>
        </authorList>
    </citation>
    <scope>NUCLEOTIDE SEQUENCE [LARGE SCALE GENOMIC DNA]</scope>
    <source>
        <strain evidence="5 6">DSM 20419</strain>
    </source>
</reference>
<dbReference type="InterPro" id="IPR027417">
    <property type="entry name" value="P-loop_NTPase"/>
</dbReference>
<evidence type="ECO:0000313" key="5">
    <source>
        <dbReference type="EMBL" id="MBB2958234.1"/>
    </source>
</evidence>
<dbReference type="InterPro" id="IPR002543">
    <property type="entry name" value="FtsK_dom"/>
</dbReference>
<comment type="caution">
    <text evidence="5">The sequence shown here is derived from an EMBL/GenBank/DDBJ whole genome shotgun (WGS) entry which is preliminary data.</text>
</comment>
<dbReference type="PROSITE" id="PS50901">
    <property type="entry name" value="FTSK"/>
    <property type="match status" value="1"/>
</dbReference>
<evidence type="ECO:0000256" key="2">
    <source>
        <dbReference type="ARBA" id="ARBA00022840"/>
    </source>
</evidence>
<keyword evidence="6" id="KW-1185">Reference proteome</keyword>
<dbReference type="Pfam" id="PF01580">
    <property type="entry name" value="FtsK_SpoIIIE"/>
    <property type="match status" value="1"/>
</dbReference>
<dbReference type="GO" id="GO:0003677">
    <property type="term" value="F:DNA binding"/>
    <property type="evidence" value="ECO:0007669"/>
    <property type="project" value="InterPro"/>
</dbReference>
<accession>A0A7W4YF42</accession>
<evidence type="ECO:0000313" key="6">
    <source>
        <dbReference type="Proteomes" id="UP000545286"/>
    </source>
</evidence>
<proteinExistence type="predicted"/>
<dbReference type="GO" id="GO:0005524">
    <property type="term" value="F:ATP binding"/>
    <property type="evidence" value="ECO:0007669"/>
    <property type="project" value="UniProtKB-UniRule"/>
</dbReference>
<evidence type="ECO:0000256" key="3">
    <source>
        <dbReference type="PROSITE-ProRule" id="PRU00289"/>
    </source>
</evidence>
<keyword evidence="2 3" id="KW-0067">ATP-binding</keyword>
<evidence type="ECO:0000259" key="4">
    <source>
        <dbReference type="PROSITE" id="PS50901"/>
    </source>
</evidence>
<protein>
    <recommendedName>
        <fullName evidence="4">FtsK domain-containing protein</fullName>
    </recommendedName>
</protein>
<dbReference type="InterPro" id="IPR050206">
    <property type="entry name" value="FtsK/SpoIIIE/SftA"/>
</dbReference>